<dbReference type="InterPro" id="IPR051172">
    <property type="entry name" value="Chlamydia_OmcB"/>
</dbReference>
<keyword evidence="4" id="KW-1185">Reference proteome</keyword>
<dbReference type="InterPro" id="IPR047589">
    <property type="entry name" value="DUF11_rpt"/>
</dbReference>
<feature type="domain" description="DUF11" evidence="2">
    <location>
        <begin position="511"/>
        <end position="596"/>
    </location>
</feature>
<accession>A0ABP4IW56</accession>
<feature type="compositionally biased region" description="Basic and acidic residues" evidence="1">
    <location>
        <begin position="445"/>
        <end position="454"/>
    </location>
</feature>
<dbReference type="RefSeq" id="WP_344335929.1">
    <property type="nucleotide sequence ID" value="NZ_BAAAKJ010000186.1"/>
</dbReference>
<dbReference type="SUPFAM" id="SSF50985">
    <property type="entry name" value="RCC1/BLIP-II"/>
    <property type="match status" value="1"/>
</dbReference>
<comment type="caution">
    <text evidence="3">The sequence shown here is derived from an EMBL/GenBank/DDBJ whole genome shotgun (WGS) entry which is preliminary data.</text>
</comment>
<dbReference type="Proteomes" id="UP001499863">
    <property type="component" value="Unassembled WGS sequence"/>
</dbReference>
<dbReference type="Pfam" id="PF01345">
    <property type="entry name" value="DUF11"/>
    <property type="match status" value="2"/>
</dbReference>
<dbReference type="Pfam" id="PF13540">
    <property type="entry name" value="RCC1_2"/>
    <property type="match status" value="1"/>
</dbReference>
<evidence type="ECO:0000313" key="3">
    <source>
        <dbReference type="EMBL" id="GAA1397186.1"/>
    </source>
</evidence>
<dbReference type="InterPro" id="IPR001434">
    <property type="entry name" value="OmcB-like_DUF11"/>
</dbReference>
<reference evidence="4" key="1">
    <citation type="journal article" date="2019" name="Int. J. Syst. Evol. Microbiol.">
        <title>The Global Catalogue of Microorganisms (GCM) 10K type strain sequencing project: providing services to taxonomists for standard genome sequencing and annotation.</title>
        <authorList>
            <consortium name="The Broad Institute Genomics Platform"/>
            <consortium name="The Broad Institute Genome Sequencing Center for Infectious Disease"/>
            <person name="Wu L."/>
            <person name="Ma J."/>
        </authorList>
    </citation>
    <scope>NUCLEOTIDE SEQUENCE [LARGE SCALE GENOMIC DNA]</scope>
    <source>
        <strain evidence="4">JCM 12393</strain>
    </source>
</reference>
<dbReference type="InterPro" id="IPR000408">
    <property type="entry name" value="Reg_chr_condens"/>
</dbReference>
<dbReference type="PROSITE" id="PS00626">
    <property type="entry name" value="RCC1_2"/>
    <property type="match status" value="1"/>
</dbReference>
<feature type="region of interest" description="Disordered" evidence="1">
    <location>
        <begin position="421"/>
        <end position="454"/>
    </location>
</feature>
<sequence>MTQLFGRVLKSDTPTPKLPKELSGEVVATASCGTGWNTALRDNAVFQWGDTPPPAPAVPGGVTAVACGARFAAALSTAGEVVVWGDQGYPEMLRASMPDEVRDQKASTIAAGPDCLLAIVDGTAHWWGDWEGRGKALVVYRPSGGENAVAIAAGGHHALVLTSKGRLVFWAKNPQDAFVAPPPELLGAKVRAVSASGRLSMALTEDGTAYAWGAGPATPFGKRLLFREPSCLDVAAGYYAFLLYEQDGGRRVVAADVKGGGGDSVERTFPKAADRKPSNGFGDASPYLLRDVGFTGPVARIFSGGASPDVLALVPTPYLTVQEGYAFPAKVRPGGELAFQWRIDNAGLVASADPVVRIRLPAKVKPHPRMAKVKGLTDAGGGAYEWRPGKLAPRTDGWTVPFMTVVDQDAAGDLTATAAVSADDNDPAAPGAPLAVHATASGDGQKWEPSKDKDDDNDWWKWLLGLFGFLALLALPGGGSSSGNDNSRRNKDDEDLTTLGLDARTDAAGPSKAGGEVVLTWTVKNTGEKDTDFPSAVTVTVPTGLTVTGTDPDSGTEAENLGGGTVLFEPGTLKPGKDAKVRITAEVADDPPGTVTVEGVAEALNVVTPATRTLEVATKPVVKLDLPDGKAEPAAVAAGKEVTYTWKLTNKGPSTAKKPTLTVTLPKGLAQNKVTVQAGETKLTPREQGQNQLVADLPDLKKDAATSLTVKGAPDQAAPADLTVHLEVTASDADKVTAKAGATLKATLELLGKVLGTAVAGADVSYLWTVHNTGSADATDVRLTMTGHDARTTYDKAVPAPTGPAGPTLTWKLGTVKGGTSTDVTVRYLVGADQGGARLASRQALVTGANADGTGPKTDPTPTVEAGAVLRLTGSDVTAPVDIGSTATFTWDLENTSHADAQDITVKVTPSGYLTGSTVDSPAGGKAGSGAVGFATVKAGQKLPQAVRLTGVLDPPHAGLFLTYAEAVQGARNLAGDASSVVAVSRAKLTAAATAANPSSVDAGAELKPGWTLTPDGAGPLDDATVTIRVPDRVRLDSVTVDGHVVKERTAPEGGTAHVFPLDPAPAKPVTVEAVCRPDDDLPAGTALAISATPGWKGAPANVPAATVAVTTTHRAVLTVAPRTPFAKPDPVVPGQAATMSWTVTNNGPSACGAASLTAVPAPSTGLVLHSALVDGRPAAVEPATWAVGTGPLHAAGKAEISLTFSAAPDTPRGTPTVKGTATAGDKTVQDGSAQAGLTVTPKASLTAEPMNAPESAVAGSHIAYSWNLENQGPSTTGATFAVIVTAEKTKVSVDDDTIPEAGLTRTSAATTVTWKTTILPGYPQQVFLTATTDDVAGQLTLTTRLTADGGAARKDTLTTRITAR</sequence>
<organism evidence="3 4">
    <name type="scientific">Kitasatospora putterlickiae</name>
    <dbReference type="NCBI Taxonomy" id="221725"/>
    <lineage>
        <taxon>Bacteria</taxon>
        <taxon>Bacillati</taxon>
        <taxon>Actinomycetota</taxon>
        <taxon>Actinomycetes</taxon>
        <taxon>Kitasatosporales</taxon>
        <taxon>Streptomycetaceae</taxon>
        <taxon>Kitasatospora</taxon>
    </lineage>
</organism>
<dbReference type="NCBIfam" id="TIGR01451">
    <property type="entry name" value="B_ant_repeat"/>
    <property type="match status" value="1"/>
</dbReference>
<dbReference type="EMBL" id="BAAAKJ010000186">
    <property type="protein sequence ID" value="GAA1397186.1"/>
    <property type="molecule type" value="Genomic_DNA"/>
</dbReference>
<evidence type="ECO:0000259" key="2">
    <source>
        <dbReference type="Pfam" id="PF01345"/>
    </source>
</evidence>
<gene>
    <name evidence="3" type="ORF">GCM10009639_34230</name>
</gene>
<evidence type="ECO:0000313" key="4">
    <source>
        <dbReference type="Proteomes" id="UP001499863"/>
    </source>
</evidence>
<dbReference type="PANTHER" id="PTHR34819">
    <property type="entry name" value="LARGE CYSTEINE-RICH PERIPLASMIC PROTEIN OMCB"/>
    <property type="match status" value="1"/>
</dbReference>
<name>A0ABP4IW56_9ACTN</name>
<dbReference type="PANTHER" id="PTHR34819:SF5">
    <property type="entry name" value="CONSERVED REPEAT DOMAIN PROTEIN"/>
    <property type="match status" value="1"/>
</dbReference>
<feature type="domain" description="DUF11" evidence="2">
    <location>
        <begin position="632"/>
        <end position="738"/>
    </location>
</feature>
<dbReference type="Gene3D" id="2.130.10.30">
    <property type="entry name" value="Regulator of chromosome condensation 1/beta-lactamase-inhibitor protein II"/>
    <property type="match status" value="1"/>
</dbReference>
<dbReference type="InterPro" id="IPR009091">
    <property type="entry name" value="RCC1/BLIP-II"/>
</dbReference>
<protein>
    <recommendedName>
        <fullName evidence="2">DUF11 domain-containing protein</fullName>
    </recommendedName>
</protein>
<feature type="region of interest" description="Disordered" evidence="1">
    <location>
        <begin position="1207"/>
        <end position="1229"/>
    </location>
</feature>
<proteinExistence type="predicted"/>
<evidence type="ECO:0000256" key="1">
    <source>
        <dbReference type="SAM" id="MobiDB-lite"/>
    </source>
</evidence>